<proteinExistence type="predicted"/>
<keyword evidence="1" id="KW-0472">Membrane</keyword>
<accession>A0A370HN26</accession>
<feature type="transmembrane region" description="Helical" evidence="1">
    <location>
        <begin position="39"/>
        <end position="62"/>
    </location>
</feature>
<feature type="transmembrane region" description="Helical" evidence="1">
    <location>
        <begin position="117"/>
        <end position="139"/>
    </location>
</feature>
<reference evidence="2 3" key="1">
    <citation type="submission" date="2018-07" db="EMBL/GenBank/DDBJ databases">
        <title>Genomic Encyclopedia of Type Strains, Phase IV (KMG-IV): sequencing the most valuable type-strain genomes for metagenomic binning, comparative biology and taxonomic classification.</title>
        <authorList>
            <person name="Goeker M."/>
        </authorList>
    </citation>
    <scope>NUCLEOTIDE SEQUENCE [LARGE SCALE GENOMIC DNA]</scope>
    <source>
        <strain evidence="2 3">DSM 44290</strain>
    </source>
</reference>
<organism evidence="2 3">
    <name type="scientific">Nocardia pseudobrasiliensis</name>
    <dbReference type="NCBI Taxonomy" id="45979"/>
    <lineage>
        <taxon>Bacteria</taxon>
        <taxon>Bacillati</taxon>
        <taxon>Actinomycetota</taxon>
        <taxon>Actinomycetes</taxon>
        <taxon>Mycobacteriales</taxon>
        <taxon>Nocardiaceae</taxon>
        <taxon>Nocardia</taxon>
    </lineage>
</organism>
<dbReference type="Proteomes" id="UP000254869">
    <property type="component" value="Unassembled WGS sequence"/>
</dbReference>
<evidence type="ECO:0000313" key="3">
    <source>
        <dbReference type="Proteomes" id="UP000254869"/>
    </source>
</evidence>
<dbReference type="AlphaFoldDB" id="A0A370HN26"/>
<feature type="transmembrane region" description="Helical" evidence="1">
    <location>
        <begin position="74"/>
        <end position="97"/>
    </location>
</feature>
<dbReference type="STRING" id="1210086.GCA_001613105_07415"/>
<feature type="transmembrane region" description="Helical" evidence="1">
    <location>
        <begin position="151"/>
        <end position="177"/>
    </location>
</feature>
<name>A0A370HN26_9NOCA</name>
<dbReference type="RefSeq" id="WP_068007993.1">
    <property type="nucleotide sequence ID" value="NZ_QQBC01000018.1"/>
</dbReference>
<evidence type="ECO:0000256" key="1">
    <source>
        <dbReference type="SAM" id="Phobius"/>
    </source>
</evidence>
<sequence length="191" mass="19806">MRYFGALLICAPLCLFGYGVIRLIGLARGDYGPGAVWQLAHVVALIGLMLFVAVVIGLGRLLPAGIGRTATVALTLIGLAAGIVQFGADIIIAAQASDHAEMARLSREFSAIAGVRAVVYTVVPQLFFLGLVVLAALLARRGRLPWWSPALLLVSVVLPAVALDLLPVAAVGVLVALRKINHSGASPVASL</sequence>
<keyword evidence="3" id="KW-1185">Reference proteome</keyword>
<comment type="caution">
    <text evidence="2">The sequence shown here is derived from an EMBL/GenBank/DDBJ whole genome shotgun (WGS) entry which is preliminary data.</text>
</comment>
<protein>
    <submittedName>
        <fullName evidence="2">Uncharacterized protein</fullName>
    </submittedName>
</protein>
<gene>
    <name evidence="2" type="ORF">DFR76_11826</name>
</gene>
<keyword evidence="1" id="KW-0812">Transmembrane</keyword>
<dbReference type="EMBL" id="QQBC01000018">
    <property type="protein sequence ID" value="RDI59635.1"/>
    <property type="molecule type" value="Genomic_DNA"/>
</dbReference>
<keyword evidence="1" id="KW-1133">Transmembrane helix</keyword>
<evidence type="ECO:0000313" key="2">
    <source>
        <dbReference type="EMBL" id="RDI59635.1"/>
    </source>
</evidence>